<keyword evidence="5" id="KW-0418">Kinase</keyword>
<dbReference type="PROSITE" id="PS50109">
    <property type="entry name" value="HIS_KIN"/>
    <property type="match status" value="1"/>
</dbReference>
<dbReference type="SUPFAM" id="SSF55781">
    <property type="entry name" value="GAF domain-like"/>
    <property type="match status" value="1"/>
</dbReference>
<reference evidence="12 13" key="1">
    <citation type="journal article" date="2020" name="ISME J.">
        <title>Comparative genomics reveals insights into cyanobacterial evolution and habitat adaptation.</title>
        <authorList>
            <person name="Chen M.Y."/>
            <person name="Teng W.K."/>
            <person name="Zhao L."/>
            <person name="Hu C.X."/>
            <person name="Zhou Y.K."/>
            <person name="Han B.P."/>
            <person name="Song L.R."/>
            <person name="Shu W.S."/>
        </authorList>
    </citation>
    <scope>NUCLEOTIDE SEQUENCE [LARGE SCALE GENOMIC DNA]</scope>
    <source>
        <strain evidence="12 13">FACHB-1050</strain>
    </source>
</reference>
<protein>
    <recommendedName>
        <fullName evidence="2">histidine kinase</fullName>
        <ecNumber evidence="2">2.7.13.3</ecNumber>
    </recommendedName>
</protein>
<evidence type="ECO:0000313" key="12">
    <source>
        <dbReference type="EMBL" id="MBD2319650.1"/>
    </source>
</evidence>
<dbReference type="Pfam" id="PF02518">
    <property type="entry name" value="HATPase_c"/>
    <property type="match status" value="1"/>
</dbReference>
<evidence type="ECO:0000256" key="3">
    <source>
        <dbReference type="ARBA" id="ARBA00022553"/>
    </source>
</evidence>
<evidence type="ECO:0000256" key="4">
    <source>
        <dbReference type="ARBA" id="ARBA00022679"/>
    </source>
</evidence>
<dbReference type="SMART" id="SM00387">
    <property type="entry name" value="HATPase_c"/>
    <property type="match status" value="1"/>
</dbReference>
<dbReference type="InterPro" id="IPR000700">
    <property type="entry name" value="PAS-assoc_C"/>
</dbReference>
<dbReference type="PANTHER" id="PTHR43047:SF63">
    <property type="entry name" value="HISTIDINE KINASE"/>
    <property type="match status" value="1"/>
</dbReference>
<evidence type="ECO:0000256" key="5">
    <source>
        <dbReference type="ARBA" id="ARBA00022777"/>
    </source>
</evidence>
<evidence type="ECO:0000313" key="13">
    <source>
        <dbReference type="Proteomes" id="UP000618445"/>
    </source>
</evidence>
<dbReference type="PANTHER" id="PTHR43047">
    <property type="entry name" value="TWO-COMPONENT HISTIDINE PROTEIN KINASE"/>
    <property type="match status" value="1"/>
</dbReference>
<dbReference type="InterPro" id="IPR013655">
    <property type="entry name" value="PAS_fold_3"/>
</dbReference>
<gene>
    <name evidence="12" type="ORF">H6G05_22785</name>
</gene>
<dbReference type="CDD" id="cd00130">
    <property type="entry name" value="PAS"/>
    <property type="match status" value="3"/>
</dbReference>
<dbReference type="Gene3D" id="3.30.450.40">
    <property type="match status" value="1"/>
</dbReference>
<feature type="modified residue" description="4-aspartylphosphate" evidence="7">
    <location>
        <position position="60"/>
    </location>
</feature>
<accession>A0ABR8CHZ0</accession>
<dbReference type="InterPro" id="IPR003594">
    <property type="entry name" value="HATPase_dom"/>
</dbReference>
<comment type="caution">
    <text evidence="12">The sequence shown here is derived from an EMBL/GenBank/DDBJ whole genome shotgun (WGS) entry which is preliminary data.</text>
</comment>
<keyword evidence="4" id="KW-0808">Transferase</keyword>
<dbReference type="InterPro" id="IPR004358">
    <property type="entry name" value="Sig_transdc_His_kin-like_C"/>
</dbReference>
<dbReference type="RefSeq" id="WP_190581884.1">
    <property type="nucleotide sequence ID" value="NZ_CAWPQU010000055.1"/>
</dbReference>
<dbReference type="Pfam" id="PF08447">
    <property type="entry name" value="PAS_3"/>
    <property type="match status" value="2"/>
</dbReference>
<feature type="domain" description="Response regulatory" evidence="10">
    <location>
        <begin position="9"/>
        <end position="125"/>
    </location>
</feature>
<dbReference type="InterPro" id="IPR029016">
    <property type="entry name" value="GAF-like_dom_sf"/>
</dbReference>
<feature type="coiled-coil region" evidence="8">
    <location>
        <begin position="422"/>
        <end position="467"/>
    </location>
</feature>
<dbReference type="InterPro" id="IPR003018">
    <property type="entry name" value="GAF"/>
</dbReference>
<feature type="domain" description="PAC" evidence="11">
    <location>
        <begin position="220"/>
        <end position="273"/>
    </location>
</feature>
<dbReference type="Pfam" id="PF00072">
    <property type="entry name" value="Response_reg"/>
    <property type="match status" value="2"/>
</dbReference>
<dbReference type="Pfam" id="PF13185">
    <property type="entry name" value="GAF_2"/>
    <property type="match status" value="1"/>
</dbReference>
<name>A0ABR8CHZ0_9CYAN</name>
<evidence type="ECO:0000259" key="10">
    <source>
        <dbReference type="PROSITE" id="PS50110"/>
    </source>
</evidence>
<dbReference type="CDD" id="cd17546">
    <property type="entry name" value="REC_hyHK_CKI1_RcsC-like"/>
    <property type="match status" value="1"/>
</dbReference>
<dbReference type="SUPFAM" id="SSF55785">
    <property type="entry name" value="PYP-like sensor domain (PAS domain)"/>
    <property type="match status" value="3"/>
</dbReference>
<dbReference type="PRINTS" id="PR00344">
    <property type="entry name" value="BCTRLSENSOR"/>
</dbReference>
<dbReference type="PROSITE" id="PS50113">
    <property type="entry name" value="PAC"/>
    <property type="match status" value="2"/>
</dbReference>
<dbReference type="InterPro" id="IPR036097">
    <property type="entry name" value="HisK_dim/P_sf"/>
</dbReference>
<sequence>MNDNTLNLKVLNIEDSEDDAFLVQRELRRSGVNIIWERVETLEALREALEKQTWDVIISDYNLPKFNAYDALQIVKHRYPNLPFIVVSGTIGETAAVELMKAGAQDYLMKGSLTRLSEVVRREVRDAEIRAERQRSQLELDLVKERLQLAVEGSGIGLWDWAIQTGEVIINERLAQIFGYTLEELEQSGTKTWWELNHSEDLQKAKLAMERHFQKKTPAYECELRKHHKSRAWIWVLSRGKVVEWDQEGKPLRMAGTILDISDRKQAELRLEMQNSILERIAKGETLPDILDALVRATEEQIEGGICSILLCDPEGKLHLGAAPNLPDAYNQAIEGMSIGEKAGSCGTAAFRKEPVIVSDLATDPLWQDFKELALTHGLKSCWSFPALASDGNVLATFAVYHRDIHHPRSQELEAINLAANIVKIAIERERSTQALEQLNRELEDRVEQRTQALQQSEARLQEAQQIAHLGSWELDVITNKVTWSEEIFKILALDSYSPPPTYEQFFQFFAPHEQEHLKLLHERAIKDRQSFTIDAEIICADGSIGYVFIKTEPIWNSTGKVTRLLGIAMDISDRYAMQEALQRSEERTRATLLALPDLVFRVDRAGKYVDFMVSPQGENLVDPQQIIGQSIYETLPMFASGIYAERKYAALQQALATQTVQIYEQQIQVEGKYFYEEVRVSPCGNDEVVFFVRDISDRKQAEAQLQQTNQELARATRLKDEFLANMSHELRTPLNAILGMAEGLQEQVFGKIGDRQLKALQTIESSATHLLELINDILDVSKIVSGQIQLDCAPTAISQLCQSSLAFIKQQAMQKRIQILTKFPHNLPDLLVDERRIRQVLINLLNNAVKFTPEGGNINLEVSRLQVISASPDQTSEEVREYVRIAIVDTGIGIAAENIQKLFKPFVQIDSALNRQYAGTGLGLALVKQIVELHGGKVGISSELGVGSCFSIELPCVPNTTSDAETIVSNQTTEISSLEFPKISKSAPLILIAEDNEANIMTISSYLMAKGYRIVLAKNGEEAISIASSAKPDLILMDIQMPVMDGLEATKQIRKIPMLINVPIIALTALAMTGDSDRCLDAGANEYLAKPVKLKQLAATIHQLLVT</sequence>
<dbReference type="SMART" id="SM00388">
    <property type="entry name" value="HisKA"/>
    <property type="match status" value="1"/>
</dbReference>
<feature type="domain" description="Response regulatory" evidence="10">
    <location>
        <begin position="990"/>
        <end position="1106"/>
    </location>
</feature>
<dbReference type="InterPro" id="IPR035965">
    <property type="entry name" value="PAS-like_dom_sf"/>
</dbReference>
<dbReference type="EMBL" id="JACJQY010000059">
    <property type="protein sequence ID" value="MBD2319650.1"/>
    <property type="molecule type" value="Genomic_DNA"/>
</dbReference>
<feature type="modified residue" description="4-aspartylphosphate" evidence="7">
    <location>
        <position position="1039"/>
    </location>
</feature>
<dbReference type="Gene3D" id="3.30.450.20">
    <property type="entry name" value="PAS domain"/>
    <property type="match status" value="3"/>
</dbReference>
<dbReference type="Gene3D" id="3.40.50.2300">
    <property type="match status" value="2"/>
</dbReference>
<dbReference type="Proteomes" id="UP000618445">
    <property type="component" value="Unassembled WGS sequence"/>
</dbReference>
<dbReference type="CDD" id="cd00082">
    <property type="entry name" value="HisKA"/>
    <property type="match status" value="1"/>
</dbReference>
<dbReference type="SMART" id="SM00448">
    <property type="entry name" value="REC"/>
    <property type="match status" value="2"/>
</dbReference>
<evidence type="ECO:0000256" key="6">
    <source>
        <dbReference type="ARBA" id="ARBA00023012"/>
    </source>
</evidence>
<evidence type="ECO:0000256" key="1">
    <source>
        <dbReference type="ARBA" id="ARBA00000085"/>
    </source>
</evidence>
<dbReference type="Gene3D" id="2.10.70.100">
    <property type="match status" value="1"/>
</dbReference>
<evidence type="ECO:0000256" key="2">
    <source>
        <dbReference type="ARBA" id="ARBA00012438"/>
    </source>
</evidence>
<dbReference type="CDD" id="cd16922">
    <property type="entry name" value="HATPase_EvgS-ArcB-TorS-like"/>
    <property type="match status" value="1"/>
</dbReference>
<dbReference type="InterPro" id="IPR001610">
    <property type="entry name" value="PAC"/>
</dbReference>
<feature type="coiled-coil region" evidence="8">
    <location>
        <begin position="699"/>
        <end position="726"/>
    </location>
</feature>
<dbReference type="SMART" id="SM00086">
    <property type="entry name" value="PAC"/>
    <property type="match status" value="3"/>
</dbReference>
<dbReference type="InterPro" id="IPR011006">
    <property type="entry name" value="CheY-like_superfamily"/>
</dbReference>
<keyword evidence="13" id="KW-1185">Reference proteome</keyword>
<dbReference type="NCBIfam" id="TIGR00229">
    <property type="entry name" value="sensory_box"/>
    <property type="match status" value="3"/>
</dbReference>
<dbReference type="SUPFAM" id="SSF47384">
    <property type="entry name" value="Homodimeric domain of signal transducing histidine kinase"/>
    <property type="match status" value="1"/>
</dbReference>
<dbReference type="SMART" id="SM00065">
    <property type="entry name" value="GAF"/>
    <property type="match status" value="1"/>
</dbReference>
<dbReference type="SMART" id="SM00091">
    <property type="entry name" value="PAS"/>
    <property type="match status" value="3"/>
</dbReference>
<feature type="domain" description="Histidine kinase" evidence="9">
    <location>
        <begin position="726"/>
        <end position="959"/>
    </location>
</feature>
<dbReference type="InterPro" id="IPR005467">
    <property type="entry name" value="His_kinase_dom"/>
</dbReference>
<dbReference type="InterPro" id="IPR036890">
    <property type="entry name" value="HATPase_C_sf"/>
</dbReference>
<dbReference type="Gene3D" id="1.10.287.130">
    <property type="match status" value="1"/>
</dbReference>
<dbReference type="EC" id="2.7.13.3" evidence="2"/>
<dbReference type="InterPro" id="IPR000014">
    <property type="entry name" value="PAS"/>
</dbReference>
<dbReference type="Pfam" id="PF13426">
    <property type="entry name" value="PAS_9"/>
    <property type="match status" value="1"/>
</dbReference>
<evidence type="ECO:0000259" key="11">
    <source>
        <dbReference type="PROSITE" id="PS50113"/>
    </source>
</evidence>
<evidence type="ECO:0000256" key="8">
    <source>
        <dbReference type="SAM" id="Coils"/>
    </source>
</evidence>
<dbReference type="Pfam" id="PF00512">
    <property type="entry name" value="HisKA"/>
    <property type="match status" value="1"/>
</dbReference>
<organism evidence="12 13">
    <name type="scientific">Phormidium tenue FACHB-1050</name>
    <dbReference type="NCBI Taxonomy" id="2692857"/>
    <lineage>
        <taxon>Bacteria</taxon>
        <taxon>Bacillati</taxon>
        <taxon>Cyanobacteriota</taxon>
        <taxon>Cyanophyceae</taxon>
        <taxon>Oscillatoriophycideae</taxon>
        <taxon>Oscillatoriales</taxon>
        <taxon>Oscillatoriaceae</taxon>
        <taxon>Phormidium</taxon>
    </lineage>
</organism>
<dbReference type="InterPro" id="IPR003661">
    <property type="entry name" value="HisK_dim/P_dom"/>
</dbReference>
<proteinExistence type="predicted"/>
<feature type="domain" description="PAC" evidence="11">
    <location>
        <begin position="532"/>
        <end position="584"/>
    </location>
</feature>
<dbReference type="SUPFAM" id="SSF55874">
    <property type="entry name" value="ATPase domain of HSP90 chaperone/DNA topoisomerase II/histidine kinase"/>
    <property type="match status" value="1"/>
</dbReference>
<dbReference type="Gene3D" id="3.30.565.10">
    <property type="entry name" value="Histidine kinase-like ATPase, C-terminal domain"/>
    <property type="match status" value="1"/>
</dbReference>
<dbReference type="CDD" id="cd00156">
    <property type="entry name" value="REC"/>
    <property type="match status" value="1"/>
</dbReference>
<dbReference type="PROSITE" id="PS50110">
    <property type="entry name" value="RESPONSE_REGULATORY"/>
    <property type="match status" value="2"/>
</dbReference>
<keyword evidence="6" id="KW-0902">Two-component regulatory system</keyword>
<evidence type="ECO:0000259" key="9">
    <source>
        <dbReference type="PROSITE" id="PS50109"/>
    </source>
</evidence>
<evidence type="ECO:0000256" key="7">
    <source>
        <dbReference type="PROSITE-ProRule" id="PRU00169"/>
    </source>
</evidence>
<comment type="catalytic activity">
    <reaction evidence="1">
        <text>ATP + protein L-histidine = ADP + protein N-phospho-L-histidine.</text>
        <dbReference type="EC" id="2.7.13.3"/>
    </reaction>
</comment>
<keyword evidence="8" id="KW-0175">Coiled coil</keyword>
<dbReference type="SUPFAM" id="SSF52172">
    <property type="entry name" value="CheY-like"/>
    <property type="match status" value="2"/>
</dbReference>
<dbReference type="InterPro" id="IPR001789">
    <property type="entry name" value="Sig_transdc_resp-reg_receiver"/>
</dbReference>
<keyword evidence="3 7" id="KW-0597">Phosphoprotein</keyword>